<comment type="similarity">
    <text evidence="2">Belongs to the TraY family.</text>
</comment>
<gene>
    <name evidence="7" type="ORF">CRM76_00220</name>
</gene>
<evidence type="ECO:0000256" key="1">
    <source>
        <dbReference type="ARBA" id="ARBA00004496"/>
    </source>
</evidence>
<protein>
    <recommendedName>
        <fullName evidence="3">Relaxosome protein TraY</fullName>
    </recommendedName>
</protein>
<name>A0A2A7U7W1_EDWTA</name>
<sequence>MTRVKRSPIGTGPTVSIRLSDAANESLISACLRSNRPKSMEAVLRLTDHLERFPDFYNADSVEESPEDER</sequence>
<keyword evidence="5" id="KW-0184">Conjugation</keyword>
<evidence type="ECO:0000256" key="3">
    <source>
        <dbReference type="ARBA" id="ARBA00020541"/>
    </source>
</evidence>
<dbReference type="InterPro" id="IPR008876">
    <property type="entry name" value="TraY"/>
</dbReference>
<proteinExistence type="inferred from homology"/>
<dbReference type="GO" id="GO:0003677">
    <property type="term" value="F:DNA binding"/>
    <property type="evidence" value="ECO:0007669"/>
    <property type="project" value="UniProtKB-KW"/>
</dbReference>
<evidence type="ECO:0000256" key="5">
    <source>
        <dbReference type="ARBA" id="ARBA00022971"/>
    </source>
</evidence>
<dbReference type="EMBL" id="PDDV01000001">
    <property type="protein sequence ID" value="PEH74455.1"/>
    <property type="molecule type" value="Genomic_DNA"/>
</dbReference>
<comment type="subcellular location">
    <subcellularLocation>
        <location evidence="1">Cytoplasm</location>
    </subcellularLocation>
</comment>
<dbReference type="Pfam" id="PF05509">
    <property type="entry name" value="TraY"/>
    <property type="match status" value="1"/>
</dbReference>
<accession>A0A2A7U7W1</accession>
<evidence type="ECO:0000313" key="7">
    <source>
        <dbReference type="EMBL" id="PEH74455.1"/>
    </source>
</evidence>
<dbReference type="AlphaFoldDB" id="A0A2A7U7W1"/>
<dbReference type="GO" id="GO:0005737">
    <property type="term" value="C:cytoplasm"/>
    <property type="evidence" value="ECO:0007669"/>
    <property type="project" value="UniProtKB-SubCell"/>
</dbReference>
<evidence type="ECO:0000313" key="8">
    <source>
        <dbReference type="Proteomes" id="UP000219788"/>
    </source>
</evidence>
<evidence type="ECO:0000256" key="6">
    <source>
        <dbReference type="ARBA" id="ARBA00023125"/>
    </source>
</evidence>
<evidence type="ECO:0000256" key="2">
    <source>
        <dbReference type="ARBA" id="ARBA00007183"/>
    </source>
</evidence>
<keyword evidence="6" id="KW-0238">DNA-binding</keyword>
<reference evidence="8" key="1">
    <citation type="submission" date="2017-09" db="EMBL/GenBank/DDBJ databases">
        <title>FDA dAtabase for Regulatory Grade micrObial Sequences (FDA-ARGOS): Supporting development and validation of Infectious Disease Dx tests.</title>
        <authorList>
            <person name="Goldberg B."/>
            <person name="Campos J."/>
            <person name="Tallon L."/>
            <person name="Sadzewicz L."/>
            <person name="Ott S."/>
            <person name="Zhao X."/>
            <person name="Nagaraj S."/>
            <person name="Vavikolanu K."/>
            <person name="Aluvathingal J."/>
            <person name="Nadendla S."/>
            <person name="Geyer C."/>
            <person name="Sichtig H."/>
        </authorList>
    </citation>
    <scope>NUCLEOTIDE SEQUENCE [LARGE SCALE GENOMIC DNA]</scope>
    <source>
        <strain evidence="8">FDAARGOS_370</strain>
    </source>
</reference>
<evidence type="ECO:0000256" key="4">
    <source>
        <dbReference type="ARBA" id="ARBA00022490"/>
    </source>
</evidence>
<keyword evidence="4" id="KW-0963">Cytoplasm</keyword>
<comment type="caution">
    <text evidence="7">The sequence shown here is derived from an EMBL/GenBank/DDBJ whole genome shotgun (WGS) entry which is preliminary data.</text>
</comment>
<dbReference type="OrthoDB" id="6625959at2"/>
<dbReference type="RefSeq" id="WP_098142442.1">
    <property type="nucleotide sequence ID" value="NZ_PDDV01000001.1"/>
</dbReference>
<dbReference type="Proteomes" id="UP000219788">
    <property type="component" value="Unassembled WGS sequence"/>
</dbReference>
<organism evidence="7 8">
    <name type="scientific">Edwardsiella tarda</name>
    <dbReference type="NCBI Taxonomy" id="636"/>
    <lineage>
        <taxon>Bacteria</taxon>
        <taxon>Pseudomonadati</taxon>
        <taxon>Pseudomonadota</taxon>
        <taxon>Gammaproteobacteria</taxon>
        <taxon>Enterobacterales</taxon>
        <taxon>Hafniaceae</taxon>
        <taxon>Edwardsiella</taxon>
    </lineage>
</organism>